<reference evidence="2" key="2">
    <citation type="journal article" date="2023" name="Syst. Appl. Microbiol.">
        <title>Govania unica gen. nov., sp. nov., a rare biosphere bacterium that represents a novel family in the class Alphaproteobacteria.</title>
        <authorList>
            <person name="Vandamme P."/>
            <person name="Peeters C."/>
            <person name="Hettiarachchi A."/>
            <person name="Cnockaert M."/>
            <person name="Carlier A."/>
        </authorList>
    </citation>
    <scope>NUCLEOTIDE SEQUENCE</scope>
    <source>
        <strain evidence="2">LMG 31809</strain>
    </source>
</reference>
<gene>
    <name evidence="2" type="ORF">NYP16_05745</name>
</gene>
<dbReference type="InterPro" id="IPR057744">
    <property type="entry name" value="OTAase-like"/>
</dbReference>
<evidence type="ECO:0000259" key="1">
    <source>
        <dbReference type="Pfam" id="PF01979"/>
    </source>
</evidence>
<sequence length="416" mass="44377">MLTVLPTVVHAQTAQPMKAIVGGTVVDLETGRLIENAVILIEGQRIKAMGPASAVQVPVSADVIHAEGKWLLPGMMDMHVHFGLVLPGTQGMELAHESVAGLALRMERNAQASLWAGTTTVRLTGERAHAEFPLKADIDKGLIVGPRIFSAGDPLIPSGGHGGEFEANGIDGKDAVIKFVRQQLQAGASWIKLMISKGLADSSGDIAASDMTSEEMRAAVEIAHSHGAKVAAHTGSPVATLQALEAGVDSFEHGYYLDEKVFREMKKRDKWYVPTIVVSQAGALEFFAKIGSPPWYLERAKLVGKAHWHSLQTAIKGGVNIAMGTDQFPFEPNEGTVAAVRETELYVEAGMTPLQALRAAMVNPARMLGAEADLGGLQSGKYADIIAVTANPLQDIRALRTIGFVMKGGNVIRNDW</sequence>
<dbReference type="RefSeq" id="WP_274943157.1">
    <property type="nucleotide sequence ID" value="NZ_JANWOI010000002.1"/>
</dbReference>
<dbReference type="AlphaFoldDB" id="A0A9X3Z6Q8"/>
<comment type="caution">
    <text evidence="2">The sequence shown here is derived from an EMBL/GenBank/DDBJ whole genome shotgun (WGS) entry which is preliminary data.</text>
</comment>
<dbReference type="InterPro" id="IPR011059">
    <property type="entry name" value="Metal-dep_hydrolase_composite"/>
</dbReference>
<dbReference type="GO" id="GO:0016810">
    <property type="term" value="F:hydrolase activity, acting on carbon-nitrogen (but not peptide) bonds"/>
    <property type="evidence" value="ECO:0007669"/>
    <property type="project" value="InterPro"/>
</dbReference>
<dbReference type="SUPFAM" id="SSF51556">
    <property type="entry name" value="Metallo-dependent hydrolases"/>
    <property type="match status" value="1"/>
</dbReference>
<dbReference type="Gene3D" id="2.30.40.10">
    <property type="entry name" value="Urease, subunit C, domain 1"/>
    <property type="match status" value="1"/>
</dbReference>
<evidence type="ECO:0000313" key="3">
    <source>
        <dbReference type="Proteomes" id="UP001141619"/>
    </source>
</evidence>
<evidence type="ECO:0000313" key="2">
    <source>
        <dbReference type="EMBL" id="MDA5193455.1"/>
    </source>
</evidence>
<dbReference type="InterPro" id="IPR051781">
    <property type="entry name" value="Metallo-dep_Hydrolase"/>
</dbReference>
<name>A0A9X3Z6Q8_9PROT</name>
<dbReference type="PANTHER" id="PTHR43135">
    <property type="entry name" value="ALPHA-D-RIBOSE 1-METHYLPHOSPHONATE 5-TRIPHOSPHATE DIPHOSPHATASE"/>
    <property type="match status" value="1"/>
</dbReference>
<feature type="domain" description="Amidohydrolase-related" evidence="1">
    <location>
        <begin position="71"/>
        <end position="411"/>
    </location>
</feature>
<proteinExistence type="predicted"/>
<organism evidence="2 3">
    <name type="scientific">Govanella unica</name>
    <dbReference type="NCBI Taxonomy" id="2975056"/>
    <lineage>
        <taxon>Bacteria</taxon>
        <taxon>Pseudomonadati</taxon>
        <taxon>Pseudomonadota</taxon>
        <taxon>Alphaproteobacteria</taxon>
        <taxon>Emcibacterales</taxon>
        <taxon>Govanellaceae</taxon>
        <taxon>Govanella</taxon>
    </lineage>
</organism>
<dbReference type="Pfam" id="PF01979">
    <property type="entry name" value="Amidohydro_1"/>
    <property type="match status" value="1"/>
</dbReference>
<reference evidence="2" key="1">
    <citation type="submission" date="2022-08" db="EMBL/GenBank/DDBJ databases">
        <authorList>
            <person name="Vandamme P."/>
            <person name="Hettiarachchi A."/>
            <person name="Peeters C."/>
            <person name="Cnockaert M."/>
            <person name="Carlier A."/>
        </authorList>
    </citation>
    <scope>NUCLEOTIDE SEQUENCE</scope>
    <source>
        <strain evidence="2">LMG 31809</strain>
    </source>
</reference>
<dbReference type="EMBL" id="JANWOI010000002">
    <property type="protein sequence ID" value="MDA5193455.1"/>
    <property type="molecule type" value="Genomic_DNA"/>
</dbReference>
<dbReference type="CDD" id="cd01299">
    <property type="entry name" value="Met_dep_hydrolase_A"/>
    <property type="match status" value="1"/>
</dbReference>
<dbReference type="SUPFAM" id="SSF51338">
    <property type="entry name" value="Composite domain of metallo-dependent hydrolases"/>
    <property type="match status" value="1"/>
</dbReference>
<dbReference type="PANTHER" id="PTHR43135:SF3">
    <property type="entry name" value="ALPHA-D-RIBOSE 1-METHYLPHOSPHONATE 5-TRIPHOSPHATE DIPHOSPHATASE"/>
    <property type="match status" value="1"/>
</dbReference>
<keyword evidence="3" id="KW-1185">Reference proteome</keyword>
<protein>
    <submittedName>
        <fullName evidence="2">Amidohydrolase family protein</fullName>
    </submittedName>
</protein>
<dbReference type="InterPro" id="IPR006680">
    <property type="entry name" value="Amidohydro-rel"/>
</dbReference>
<accession>A0A9X3Z6Q8</accession>
<dbReference type="Proteomes" id="UP001141619">
    <property type="component" value="Unassembled WGS sequence"/>
</dbReference>
<dbReference type="InterPro" id="IPR032466">
    <property type="entry name" value="Metal_Hydrolase"/>
</dbReference>
<dbReference type="Gene3D" id="3.20.20.140">
    <property type="entry name" value="Metal-dependent hydrolases"/>
    <property type="match status" value="1"/>
</dbReference>